<evidence type="ECO:0000256" key="1">
    <source>
        <dbReference type="SAM" id="MobiDB-lite"/>
    </source>
</evidence>
<protein>
    <submittedName>
        <fullName evidence="2">Uncharacterized protein</fullName>
    </submittedName>
</protein>
<comment type="caution">
    <text evidence="2">The sequence shown here is derived from an EMBL/GenBank/DDBJ whole genome shotgun (WGS) entry which is preliminary data.</text>
</comment>
<sequence length="96" mass="10305">MAVFHRLRGSGRCGGEKGAFRPRGVADRPVPCRPGLAPAPAADPSSVSTTWPLVTSSARSSPHPTPFISRQLAENVKSRKTEIYVNGLLGTVFYKQ</sequence>
<keyword evidence="3" id="KW-1185">Reference proteome</keyword>
<dbReference type="EMBL" id="JAQQAF010000006">
    <property type="protein sequence ID" value="KAJ8476361.1"/>
    <property type="molecule type" value="Genomic_DNA"/>
</dbReference>
<dbReference type="AlphaFoldDB" id="A0AAV8P9H5"/>
<evidence type="ECO:0000313" key="2">
    <source>
        <dbReference type="EMBL" id="KAJ8476361.1"/>
    </source>
</evidence>
<reference evidence="2 3" key="1">
    <citation type="submission" date="2022-12" db="EMBL/GenBank/DDBJ databases">
        <title>Chromosome-scale assembly of the Ensete ventricosum genome.</title>
        <authorList>
            <person name="Dussert Y."/>
            <person name="Stocks J."/>
            <person name="Wendawek A."/>
            <person name="Woldeyes F."/>
            <person name="Nichols R.A."/>
            <person name="Borrell J.S."/>
        </authorList>
    </citation>
    <scope>NUCLEOTIDE SEQUENCE [LARGE SCALE GENOMIC DNA]</scope>
    <source>
        <strain evidence="3">cv. Maze</strain>
        <tissue evidence="2">Seeds</tissue>
    </source>
</reference>
<name>A0AAV8P9H5_ENSVE</name>
<feature type="compositionally biased region" description="Low complexity" evidence="1">
    <location>
        <begin position="34"/>
        <end position="44"/>
    </location>
</feature>
<gene>
    <name evidence="2" type="ORF">OPV22_020088</name>
</gene>
<feature type="region of interest" description="Disordered" evidence="1">
    <location>
        <begin position="14"/>
        <end position="66"/>
    </location>
</feature>
<feature type="compositionally biased region" description="Polar residues" evidence="1">
    <location>
        <begin position="45"/>
        <end position="62"/>
    </location>
</feature>
<evidence type="ECO:0000313" key="3">
    <source>
        <dbReference type="Proteomes" id="UP001222027"/>
    </source>
</evidence>
<dbReference type="Proteomes" id="UP001222027">
    <property type="component" value="Unassembled WGS sequence"/>
</dbReference>
<proteinExistence type="predicted"/>
<organism evidence="2 3">
    <name type="scientific">Ensete ventricosum</name>
    <name type="common">Abyssinian banana</name>
    <name type="synonym">Musa ensete</name>
    <dbReference type="NCBI Taxonomy" id="4639"/>
    <lineage>
        <taxon>Eukaryota</taxon>
        <taxon>Viridiplantae</taxon>
        <taxon>Streptophyta</taxon>
        <taxon>Embryophyta</taxon>
        <taxon>Tracheophyta</taxon>
        <taxon>Spermatophyta</taxon>
        <taxon>Magnoliopsida</taxon>
        <taxon>Liliopsida</taxon>
        <taxon>Zingiberales</taxon>
        <taxon>Musaceae</taxon>
        <taxon>Ensete</taxon>
    </lineage>
</organism>
<accession>A0AAV8P9H5</accession>